<dbReference type="Gene3D" id="3.10.20.90">
    <property type="entry name" value="Phosphatidylinositol 3-kinase Catalytic Subunit, Chain A, domain 1"/>
    <property type="match status" value="1"/>
</dbReference>
<dbReference type="InterPro" id="IPR019956">
    <property type="entry name" value="Ubiquitin_dom"/>
</dbReference>
<organism evidence="3 4">
    <name type="scientific">Adineta ricciae</name>
    <name type="common">Rotifer</name>
    <dbReference type="NCBI Taxonomy" id="249248"/>
    <lineage>
        <taxon>Eukaryota</taxon>
        <taxon>Metazoa</taxon>
        <taxon>Spiralia</taxon>
        <taxon>Gnathifera</taxon>
        <taxon>Rotifera</taxon>
        <taxon>Eurotatoria</taxon>
        <taxon>Bdelloidea</taxon>
        <taxon>Adinetida</taxon>
        <taxon>Adinetidae</taxon>
        <taxon>Adineta</taxon>
    </lineage>
</organism>
<dbReference type="AlphaFoldDB" id="A0A814HB67"/>
<reference evidence="3" key="1">
    <citation type="submission" date="2021-02" db="EMBL/GenBank/DDBJ databases">
        <authorList>
            <person name="Nowell W R."/>
        </authorList>
    </citation>
    <scope>NUCLEOTIDE SEQUENCE</scope>
</reference>
<dbReference type="Pfam" id="PF00240">
    <property type="entry name" value="ubiquitin"/>
    <property type="match status" value="1"/>
</dbReference>
<accession>A0A814HB67</accession>
<dbReference type="Proteomes" id="UP000663828">
    <property type="component" value="Unassembled WGS sequence"/>
</dbReference>
<evidence type="ECO:0000313" key="3">
    <source>
        <dbReference type="EMBL" id="CAF1007148.1"/>
    </source>
</evidence>
<dbReference type="SMART" id="SM00213">
    <property type="entry name" value="UBQ"/>
    <property type="match status" value="1"/>
</dbReference>
<dbReference type="EMBL" id="CAJNOR010000786">
    <property type="protein sequence ID" value="CAF1007148.1"/>
    <property type="molecule type" value="Genomic_DNA"/>
</dbReference>
<keyword evidence="1" id="KW-0175">Coiled coil</keyword>
<keyword evidence="4" id="KW-1185">Reference proteome</keyword>
<evidence type="ECO:0000256" key="1">
    <source>
        <dbReference type="SAM" id="Coils"/>
    </source>
</evidence>
<feature type="domain" description="Ubiquitin-like" evidence="2">
    <location>
        <begin position="190"/>
        <end position="261"/>
    </location>
</feature>
<dbReference type="PROSITE" id="PS50053">
    <property type="entry name" value="UBIQUITIN_2"/>
    <property type="match status" value="1"/>
</dbReference>
<protein>
    <recommendedName>
        <fullName evidence="2">Ubiquitin-like domain-containing protein</fullName>
    </recommendedName>
</protein>
<dbReference type="InterPro" id="IPR050158">
    <property type="entry name" value="Ubiquitin_ubiquitin-like"/>
</dbReference>
<sequence length="261" mass="29596">MSSKIRLCAIQKCAGSSCATCHCCRKDICLDHLKEHKDQLNAKLLPLADQINVLLDNCQHIKPNSTPALIHLDQWRIAAHQTIDLFYQHMHDQLSEQIKDKPLEKLREIHDLLSQLIQKQGATQDNIASLNRDIQLLEQENNRARNTSINLKPLVIDNNTILQSNSADTIQHNNQNEKDDLVALHNGSAFQIFVQTITGRQILMAVKPSTTIADLKRKIEDKIGVPVASHNLTCRGKFLNDEYNIATYDIFKHSIFEAVNN</sequence>
<proteinExistence type="predicted"/>
<dbReference type="PANTHER" id="PTHR10666">
    <property type="entry name" value="UBIQUITIN"/>
    <property type="match status" value="1"/>
</dbReference>
<dbReference type="CDD" id="cd17039">
    <property type="entry name" value="Ubl_ubiquitin_like"/>
    <property type="match status" value="1"/>
</dbReference>
<evidence type="ECO:0000259" key="2">
    <source>
        <dbReference type="PROSITE" id="PS50053"/>
    </source>
</evidence>
<gene>
    <name evidence="3" type="ORF">XAT740_LOCUS13524</name>
</gene>
<evidence type="ECO:0000313" key="4">
    <source>
        <dbReference type="Proteomes" id="UP000663828"/>
    </source>
</evidence>
<feature type="coiled-coil region" evidence="1">
    <location>
        <begin position="120"/>
        <end position="147"/>
    </location>
</feature>
<comment type="caution">
    <text evidence="3">The sequence shown here is derived from an EMBL/GenBank/DDBJ whole genome shotgun (WGS) entry which is preliminary data.</text>
</comment>
<name>A0A814HB67_ADIRI</name>
<dbReference type="PRINTS" id="PR00348">
    <property type="entry name" value="UBIQUITIN"/>
</dbReference>
<dbReference type="InterPro" id="IPR000626">
    <property type="entry name" value="Ubiquitin-like_dom"/>
</dbReference>
<dbReference type="SUPFAM" id="SSF54236">
    <property type="entry name" value="Ubiquitin-like"/>
    <property type="match status" value="1"/>
</dbReference>
<dbReference type="InterPro" id="IPR029071">
    <property type="entry name" value="Ubiquitin-like_domsf"/>
</dbReference>